<dbReference type="InterPro" id="IPR018076">
    <property type="entry name" value="T2SS_GspF_dom"/>
</dbReference>
<name>A0A7S8MWB5_9MICO</name>
<keyword evidence="4 6" id="KW-1133">Transmembrane helix</keyword>
<organism evidence="8 9">
    <name type="scientific">Microbacterium schleiferi</name>
    <dbReference type="NCBI Taxonomy" id="69362"/>
    <lineage>
        <taxon>Bacteria</taxon>
        <taxon>Bacillati</taxon>
        <taxon>Actinomycetota</taxon>
        <taxon>Actinomycetes</taxon>
        <taxon>Micrococcales</taxon>
        <taxon>Microbacteriaceae</taxon>
        <taxon>Microbacterium</taxon>
    </lineage>
</organism>
<accession>A0A7S8MWB5</accession>
<dbReference type="Gene3D" id="1.20.81.30">
    <property type="entry name" value="Type II secretion system (T2SS), domain F"/>
    <property type="match status" value="1"/>
</dbReference>
<keyword evidence="5 6" id="KW-0472">Membrane</keyword>
<comment type="subcellular location">
    <subcellularLocation>
        <location evidence="1">Cell membrane</location>
        <topology evidence="1">Multi-pass membrane protein</topology>
    </subcellularLocation>
</comment>
<dbReference type="GO" id="GO:0005886">
    <property type="term" value="C:plasma membrane"/>
    <property type="evidence" value="ECO:0007669"/>
    <property type="project" value="UniProtKB-SubCell"/>
</dbReference>
<feature type="transmembrane region" description="Helical" evidence="6">
    <location>
        <begin position="89"/>
        <end position="110"/>
    </location>
</feature>
<dbReference type="RefSeq" id="WP_195691763.1">
    <property type="nucleotide sequence ID" value="NZ_CP064760.1"/>
</dbReference>
<reference evidence="8 9" key="1">
    <citation type="submission" date="2020-11" db="EMBL/GenBank/DDBJ databases">
        <title>Amino acid is mineralized and recycled by bacteria in oceanic microbiome.</title>
        <authorList>
            <person name="Zheng L.Y."/>
        </authorList>
    </citation>
    <scope>NUCLEOTIDE SEQUENCE [LARGE SCALE GENOMIC DNA]</scope>
    <source>
        <strain evidence="8 9">A32-1</strain>
    </source>
</reference>
<evidence type="ECO:0000256" key="4">
    <source>
        <dbReference type="ARBA" id="ARBA00022989"/>
    </source>
</evidence>
<feature type="transmembrane region" description="Helical" evidence="6">
    <location>
        <begin position="261"/>
        <end position="287"/>
    </location>
</feature>
<dbReference type="AlphaFoldDB" id="A0A7S8MWB5"/>
<evidence type="ECO:0000256" key="1">
    <source>
        <dbReference type="ARBA" id="ARBA00004651"/>
    </source>
</evidence>
<sequence length="290" mass="30016">MNPTDIALAVVLGGGLAGGLLLVFSASPRWRARGLTARLAPYLRDVTDGDPARAFSAITVPVLGAAAPAWDAAAEGLARVRSSWHRSRAVVWALLGAGGGAALATVVALTQGPHPALLALPLVAAAAAAVGEQSLRRSGERARERRLQEELPVVLEFLALCLSAGEGLLDALRRVGSRGTGELAAGIREVVVEVGTGSALTDALLSFARREDSPALSRAIDQLVAAVERGTPLADVLHAHAADARAGEQRELIEQAGRKEIAMLVPLVFLILPVSVLFAIFPGVVMLDLG</sequence>
<feature type="domain" description="Type II secretion system protein GspF" evidence="7">
    <location>
        <begin position="155"/>
        <end position="279"/>
    </location>
</feature>
<proteinExistence type="predicted"/>
<evidence type="ECO:0000256" key="2">
    <source>
        <dbReference type="ARBA" id="ARBA00022475"/>
    </source>
</evidence>
<dbReference type="KEGG" id="msf:IT882_10165"/>
<feature type="transmembrane region" description="Helical" evidence="6">
    <location>
        <begin position="116"/>
        <end position="135"/>
    </location>
</feature>
<dbReference type="InterPro" id="IPR042094">
    <property type="entry name" value="T2SS_GspF_sf"/>
</dbReference>
<evidence type="ECO:0000313" key="9">
    <source>
        <dbReference type="Proteomes" id="UP000594480"/>
    </source>
</evidence>
<dbReference type="EMBL" id="CP064760">
    <property type="protein sequence ID" value="QPE03670.1"/>
    <property type="molecule type" value="Genomic_DNA"/>
</dbReference>
<keyword evidence="9" id="KW-1185">Reference proteome</keyword>
<keyword evidence="3 6" id="KW-0812">Transmembrane</keyword>
<gene>
    <name evidence="8" type="ORF">IT882_10165</name>
</gene>
<evidence type="ECO:0000256" key="5">
    <source>
        <dbReference type="ARBA" id="ARBA00023136"/>
    </source>
</evidence>
<evidence type="ECO:0000259" key="7">
    <source>
        <dbReference type="Pfam" id="PF00482"/>
    </source>
</evidence>
<protein>
    <submittedName>
        <fullName evidence="8">Type II secretion system F family protein</fullName>
    </submittedName>
</protein>
<evidence type="ECO:0000256" key="3">
    <source>
        <dbReference type="ARBA" id="ARBA00022692"/>
    </source>
</evidence>
<evidence type="ECO:0000313" key="8">
    <source>
        <dbReference type="EMBL" id="QPE03670.1"/>
    </source>
</evidence>
<dbReference type="PANTHER" id="PTHR35007:SF2">
    <property type="entry name" value="PILUS ASSEMBLE PROTEIN"/>
    <property type="match status" value="1"/>
</dbReference>
<keyword evidence="2" id="KW-1003">Cell membrane</keyword>
<evidence type="ECO:0000256" key="6">
    <source>
        <dbReference type="SAM" id="Phobius"/>
    </source>
</evidence>
<dbReference type="Proteomes" id="UP000594480">
    <property type="component" value="Chromosome"/>
</dbReference>
<feature type="transmembrane region" description="Helical" evidence="6">
    <location>
        <begin position="6"/>
        <end position="24"/>
    </location>
</feature>
<dbReference type="PANTHER" id="PTHR35007">
    <property type="entry name" value="INTEGRAL MEMBRANE PROTEIN-RELATED"/>
    <property type="match status" value="1"/>
</dbReference>
<dbReference type="Pfam" id="PF00482">
    <property type="entry name" value="T2SSF"/>
    <property type="match status" value="1"/>
</dbReference>